<feature type="signal peptide" evidence="2">
    <location>
        <begin position="1"/>
        <end position="20"/>
    </location>
</feature>
<keyword evidence="1" id="KW-0175">Coiled coil</keyword>
<evidence type="ECO:0000256" key="1">
    <source>
        <dbReference type="SAM" id="Coils"/>
    </source>
</evidence>
<keyword evidence="2" id="KW-0732">Signal</keyword>
<feature type="coiled-coil region" evidence="1">
    <location>
        <begin position="94"/>
        <end position="128"/>
    </location>
</feature>
<reference evidence="3 4" key="1">
    <citation type="submission" date="2016-07" db="EMBL/GenBank/DDBJ databases">
        <title>Caryophanon latum genome sequencing.</title>
        <authorList>
            <person name="Verma A."/>
            <person name="Pal Y."/>
            <person name="Krishnamurthi S."/>
        </authorList>
    </citation>
    <scope>NUCLEOTIDE SEQUENCE [LARGE SCALE GENOMIC DNA]</scope>
    <source>
        <strain evidence="3 4">DSM 14151</strain>
    </source>
</reference>
<name>A0A1C0YFR4_9BACL</name>
<keyword evidence="4" id="KW-1185">Reference proteome</keyword>
<organism evidence="3 4">
    <name type="scientific">Caryophanon latum</name>
    <dbReference type="NCBI Taxonomy" id="33977"/>
    <lineage>
        <taxon>Bacteria</taxon>
        <taxon>Bacillati</taxon>
        <taxon>Bacillota</taxon>
        <taxon>Bacilli</taxon>
        <taxon>Bacillales</taxon>
        <taxon>Caryophanaceae</taxon>
        <taxon>Caryophanon</taxon>
    </lineage>
</organism>
<evidence type="ECO:0000256" key="2">
    <source>
        <dbReference type="SAM" id="SignalP"/>
    </source>
</evidence>
<accession>A0A1C0YFR4</accession>
<dbReference type="EMBL" id="MATO01000064">
    <property type="protein sequence ID" value="OCS86001.1"/>
    <property type="molecule type" value="Genomic_DNA"/>
</dbReference>
<dbReference type="Gene3D" id="1.20.1170.10">
    <property type="match status" value="1"/>
</dbReference>
<feature type="chain" id="PRO_5038609171" description="Gas vesicle protein" evidence="2">
    <location>
        <begin position="21"/>
        <end position="133"/>
    </location>
</feature>
<dbReference type="Proteomes" id="UP000093482">
    <property type="component" value="Unassembled WGS sequence"/>
</dbReference>
<gene>
    <name evidence="3" type="ORF">A6K76_14800</name>
</gene>
<dbReference type="OrthoDB" id="2989636at2"/>
<evidence type="ECO:0000313" key="4">
    <source>
        <dbReference type="Proteomes" id="UP000093482"/>
    </source>
</evidence>
<proteinExistence type="predicted"/>
<dbReference type="SUPFAM" id="SSF58100">
    <property type="entry name" value="Bacterial hemolysins"/>
    <property type="match status" value="1"/>
</dbReference>
<dbReference type="RefSeq" id="WP_066466195.1">
    <property type="nucleotide sequence ID" value="NZ_MATO01000064.1"/>
</dbReference>
<dbReference type="AlphaFoldDB" id="A0A1C0YFR4"/>
<evidence type="ECO:0000313" key="3">
    <source>
        <dbReference type="EMBL" id="OCS86001.1"/>
    </source>
</evidence>
<comment type="caution">
    <text evidence="3">The sequence shown here is derived from an EMBL/GenBank/DDBJ whole genome shotgun (WGS) entry which is preliminary data.</text>
</comment>
<evidence type="ECO:0008006" key="5">
    <source>
        <dbReference type="Google" id="ProtNLM"/>
    </source>
</evidence>
<protein>
    <recommendedName>
        <fullName evidence="5">Gas vesicle protein</fullName>
    </recommendedName>
</protein>
<sequence>MKLKRIAQGVAIGLASGFFATIATTPKSGTEVRSSLKATSDSLKAKKDDVSTHVAALKQSVQHFNDVAKNNIPSIVNDIKESVTTFTTEIRPVAANLQHHANQMQSIAQELQQEAANFKKDKKEQKETSEPVS</sequence>